<keyword evidence="16" id="KW-1185">Reference proteome</keyword>
<dbReference type="SUPFAM" id="SSF56276">
    <property type="entry name" value="S-adenosylmethionine decarboxylase"/>
    <property type="match status" value="1"/>
</dbReference>
<evidence type="ECO:0000256" key="6">
    <source>
        <dbReference type="ARBA" id="ARBA00022793"/>
    </source>
</evidence>
<dbReference type="InterPro" id="IPR001985">
    <property type="entry name" value="S-AdoMet_decarboxylase_euk"/>
</dbReference>
<dbReference type="PROSITE" id="PS01336">
    <property type="entry name" value="ADOMETDC"/>
    <property type="match status" value="1"/>
</dbReference>
<sequence length="481" mass="53658">MAQDLLRRFVRLAKYTQITRPTLLLLPMILDSPTNYPPKFVNHDLSVQLDSTNAFEGPEKLLEIWFAPTQELISSANPQGLRSIDRATWESMLDIVKCKVLSTVSTSHMDAFLLSESSMFVFPHKLILKTCGTTTTLIGIPRILEIAAAAGLAPSSNFQPYRVFYSRKSFMFPEMQLHPHRSWDDEVEFLDSYFENGSSYLVGNSRSDHWHLYTTDPAYTHPNHHDDMYAEDSAEDETLEILMTDLDNKAASQFFTKRIPGAEHLLSDDLCGMSDVESSSSLDENDSDLDSKSSIKSSSSSSSSSSNPHDPGHDLGALVTHHARIDHIYPALNQATGQVVRQTIDSFGFAPCGYSCNALVGTDDKQDSGANYFTIHVTPEQGFSYASFESNIPAGKVGTTNVRVLENVVKIFRPGKFSLTLFEAKKKSVFVEHGQRRPSLLAKSSLFSLSAVALEGYKRTDRILYEFDGYDMLFMSFKSVA</sequence>
<keyword evidence="13" id="KW-0670">Pyruvate</keyword>
<dbReference type="PANTHER" id="PTHR11570:SF0">
    <property type="entry name" value="S-ADENOSYLMETHIONINE DECARBOXYLASE PROENZYME"/>
    <property type="match status" value="1"/>
</dbReference>
<dbReference type="Pfam" id="PF01536">
    <property type="entry name" value="SAM_decarbox"/>
    <property type="match status" value="1"/>
</dbReference>
<evidence type="ECO:0000256" key="11">
    <source>
        <dbReference type="ARBA" id="ARBA00023239"/>
    </source>
</evidence>
<dbReference type="GO" id="GO:0004014">
    <property type="term" value="F:adenosylmethionine decarboxylase activity"/>
    <property type="evidence" value="ECO:0007669"/>
    <property type="project" value="UniProtKB-EC"/>
</dbReference>
<dbReference type="Proteomes" id="UP000398389">
    <property type="component" value="Unassembled WGS sequence"/>
</dbReference>
<comment type="pathway">
    <text evidence="2">Amine and polyamine biosynthesis; S-adenosylmethioninamine biosynthesis; S-adenosylmethioninamine from S-adenosyl-L-methionine: step 1/1.</text>
</comment>
<feature type="region of interest" description="Disordered" evidence="14">
    <location>
        <begin position="276"/>
        <end position="316"/>
    </location>
</feature>
<dbReference type="GO" id="GO:0005829">
    <property type="term" value="C:cytosol"/>
    <property type="evidence" value="ECO:0007669"/>
    <property type="project" value="TreeGrafter"/>
</dbReference>
<evidence type="ECO:0000313" key="15">
    <source>
        <dbReference type="EMBL" id="VVT44104.1"/>
    </source>
</evidence>
<feature type="compositionally biased region" description="Low complexity" evidence="14">
    <location>
        <begin position="292"/>
        <end position="306"/>
    </location>
</feature>
<evidence type="ECO:0000256" key="5">
    <source>
        <dbReference type="ARBA" id="ARBA00022691"/>
    </source>
</evidence>
<evidence type="ECO:0000256" key="14">
    <source>
        <dbReference type="SAM" id="MobiDB-lite"/>
    </source>
</evidence>
<evidence type="ECO:0000256" key="8">
    <source>
        <dbReference type="ARBA" id="ARBA00023066"/>
    </source>
</evidence>
<dbReference type="UniPathway" id="UPA00331">
    <property type="reaction ID" value="UER00451"/>
</dbReference>
<dbReference type="GO" id="GO:0006597">
    <property type="term" value="P:spermine biosynthetic process"/>
    <property type="evidence" value="ECO:0007669"/>
    <property type="project" value="InterPro"/>
</dbReference>
<dbReference type="Gene3D" id="3.60.90.10">
    <property type="entry name" value="S-adenosylmethionine decarboxylase"/>
    <property type="match status" value="2"/>
</dbReference>
<organism evidence="15 16">
    <name type="scientific">Magnusiomyces paraingens</name>
    <dbReference type="NCBI Taxonomy" id="2606893"/>
    <lineage>
        <taxon>Eukaryota</taxon>
        <taxon>Fungi</taxon>
        <taxon>Dikarya</taxon>
        <taxon>Ascomycota</taxon>
        <taxon>Saccharomycotina</taxon>
        <taxon>Dipodascomycetes</taxon>
        <taxon>Dipodascales</taxon>
        <taxon>Dipodascaceae</taxon>
        <taxon>Magnusiomyces</taxon>
    </lineage>
</organism>
<evidence type="ECO:0000256" key="1">
    <source>
        <dbReference type="ARBA" id="ARBA00001928"/>
    </source>
</evidence>
<dbReference type="EMBL" id="CABVLU010000001">
    <property type="protein sequence ID" value="VVT44104.1"/>
    <property type="molecule type" value="Genomic_DNA"/>
</dbReference>
<keyword evidence="7" id="KW-0068">Autocatalytic cleavage</keyword>
<evidence type="ECO:0000256" key="2">
    <source>
        <dbReference type="ARBA" id="ARBA00004911"/>
    </source>
</evidence>
<evidence type="ECO:0000256" key="12">
    <source>
        <dbReference type="ARBA" id="ARBA00023270"/>
    </source>
</evidence>
<comment type="cofactor">
    <cofactor evidence="1">
        <name>pyruvate</name>
        <dbReference type="ChEBI" id="CHEBI:15361"/>
    </cofactor>
</comment>
<dbReference type="InterPro" id="IPR048283">
    <property type="entry name" value="AdoMetDC-like"/>
</dbReference>
<protein>
    <recommendedName>
        <fullName evidence="4">adenosylmethionine decarboxylase</fullName>
        <ecNumber evidence="4">4.1.1.50</ecNumber>
    </recommendedName>
</protein>
<keyword evidence="8" id="KW-0745">Spermidine biosynthesis</keyword>
<accession>A0A5E8AZI3</accession>
<dbReference type="NCBIfam" id="TIGR00535">
    <property type="entry name" value="SAM_DCase"/>
    <property type="match status" value="1"/>
</dbReference>
<name>A0A5E8AZI3_9ASCO</name>
<evidence type="ECO:0000256" key="10">
    <source>
        <dbReference type="ARBA" id="ARBA00023145"/>
    </source>
</evidence>
<dbReference type="InterPro" id="IPR018166">
    <property type="entry name" value="S-AdoMet_deCO2ase_CS"/>
</dbReference>
<evidence type="ECO:0000256" key="3">
    <source>
        <dbReference type="ARBA" id="ARBA00008466"/>
    </source>
</evidence>
<dbReference type="InterPro" id="IPR016067">
    <property type="entry name" value="S-AdoMet_deCO2ase_core"/>
</dbReference>
<keyword evidence="12" id="KW-0704">Schiff base</keyword>
<dbReference type="OrthoDB" id="1068353at2759"/>
<dbReference type="GeneID" id="43579128"/>
<comment type="similarity">
    <text evidence="3">Belongs to the eukaryotic AdoMetDC family.</text>
</comment>
<reference evidence="15 16" key="1">
    <citation type="submission" date="2019-09" db="EMBL/GenBank/DDBJ databases">
        <authorList>
            <person name="Brejova B."/>
        </authorList>
    </citation>
    <scope>NUCLEOTIDE SEQUENCE [LARGE SCALE GENOMIC DNA]</scope>
</reference>
<evidence type="ECO:0000256" key="7">
    <source>
        <dbReference type="ARBA" id="ARBA00022813"/>
    </source>
</evidence>
<evidence type="ECO:0000256" key="9">
    <source>
        <dbReference type="ARBA" id="ARBA00023115"/>
    </source>
</evidence>
<keyword evidence="11" id="KW-0456">Lyase</keyword>
<keyword evidence="5" id="KW-0949">S-adenosyl-L-methionine</keyword>
<dbReference type="AlphaFoldDB" id="A0A5E8AZI3"/>
<dbReference type="PANTHER" id="PTHR11570">
    <property type="entry name" value="S-ADENOSYLMETHIONINE DECARBOXYLASE"/>
    <property type="match status" value="1"/>
</dbReference>
<dbReference type="EC" id="4.1.1.50" evidence="4"/>
<keyword evidence="10" id="KW-0865">Zymogen</keyword>
<keyword evidence="6" id="KW-0210">Decarboxylase</keyword>
<evidence type="ECO:0000313" key="16">
    <source>
        <dbReference type="Proteomes" id="UP000398389"/>
    </source>
</evidence>
<dbReference type="GO" id="GO:0008295">
    <property type="term" value="P:spermidine biosynthetic process"/>
    <property type="evidence" value="ECO:0007669"/>
    <property type="project" value="UniProtKB-KW"/>
</dbReference>
<evidence type="ECO:0000256" key="13">
    <source>
        <dbReference type="ARBA" id="ARBA00023317"/>
    </source>
</evidence>
<proteinExistence type="inferred from homology"/>
<gene>
    <name evidence="15" type="ORF">SAPINGB_P000304</name>
</gene>
<evidence type="ECO:0000256" key="4">
    <source>
        <dbReference type="ARBA" id="ARBA00012357"/>
    </source>
</evidence>
<keyword evidence="9" id="KW-0620">Polyamine biosynthesis</keyword>
<dbReference type="RefSeq" id="XP_031850919.1">
    <property type="nucleotide sequence ID" value="XM_031995028.1"/>
</dbReference>